<keyword evidence="6" id="KW-1185">Reference proteome</keyword>
<proteinExistence type="inferred from homology"/>
<dbReference type="EMBL" id="JACRSW010000008">
    <property type="protein sequence ID" value="MBC8556461.1"/>
    <property type="molecule type" value="Genomic_DNA"/>
</dbReference>
<evidence type="ECO:0000313" key="5">
    <source>
        <dbReference type="EMBL" id="MBC8556461.1"/>
    </source>
</evidence>
<dbReference type="InterPro" id="IPR004107">
    <property type="entry name" value="Integrase_SAM-like_N"/>
</dbReference>
<protein>
    <recommendedName>
        <fullName evidence="4">Integrase SAM-like N-terminal domain-containing protein</fullName>
    </recommendedName>
</protein>
<evidence type="ECO:0000259" key="4">
    <source>
        <dbReference type="Pfam" id="PF14659"/>
    </source>
</evidence>
<sequence length="93" mass="10472">MGEVCQEFKSGNSLKADQIDTAGDYPVYGGNGLRGYTSDYNHDGEFALIGRQGALCGNMNYRVIEKKILPYFKDLVMRDITPRDVLAWQNEMT</sequence>
<evidence type="ECO:0000313" key="6">
    <source>
        <dbReference type="Proteomes" id="UP000637513"/>
    </source>
</evidence>
<dbReference type="Proteomes" id="UP000637513">
    <property type="component" value="Unassembled WGS sequence"/>
</dbReference>
<dbReference type="Pfam" id="PF14659">
    <property type="entry name" value="Phage_int_SAM_3"/>
    <property type="match status" value="1"/>
</dbReference>
<reference evidence="5 6" key="1">
    <citation type="submission" date="2020-08" db="EMBL/GenBank/DDBJ databases">
        <title>Genome public.</title>
        <authorList>
            <person name="Liu C."/>
            <person name="Sun Q."/>
        </authorList>
    </citation>
    <scope>NUCLEOTIDE SEQUENCE [LARGE SCALE GENOMIC DNA]</scope>
    <source>
        <strain evidence="5 6">BX3</strain>
    </source>
</reference>
<keyword evidence="3" id="KW-0238">DNA-binding</keyword>
<evidence type="ECO:0000256" key="2">
    <source>
        <dbReference type="ARBA" id="ARBA00022747"/>
    </source>
</evidence>
<evidence type="ECO:0000256" key="3">
    <source>
        <dbReference type="ARBA" id="ARBA00023125"/>
    </source>
</evidence>
<name>A0ABR7MRQ1_9FIRM</name>
<comment type="similarity">
    <text evidence="1">Belongs to the 'phage' integrase family.</text>
</comment>
<comment type="caution">
    <text evidence="5">The sequence shown here is derived from an EMBL/GenBank/DDBJ whole genome shotgun (WGS) entry which is preliminary data.</text>
</comment>
<accession>A0ABR7MRQ1</accession>
<dbReference type="InterPro" id="IPR044946">
    <property type="entry name" value="Restrct_endonuc_typeI_TRD_sf"/>
</dbReference>
<keyword evidence="2" id="KW-0680">Restriction system</keyword>
<organism evidence="5 6">
    <name type="scientific">Jutongia hominis</name>
    <dbReference type="NCBI Taxonomy" id="2763664"/>
    <lineage>
        <taxon>Bacteria</taxon>
        <taxon>Bacillati</taxon>
        <taxon>Bacillota</taxon>
        <taxon>Clostridia</taxon>
        <taxon>Lachnospirales</taxon>
        <taxon>Lachnospiraceae</taxon>
        <taxon>Jutongia</taxon>
    </lineage>
</organism>
<feature type="domain" description="Integrase SAM-like N-terminal" evidence="4">
    <location>
        <begin position="62"/>
        <end position="92"/>
    </location>
</feature>
<gene>
    <name evidence="5" type="ORF">H8700_01865</name>
</gene>
<evidence type="ECO:0000256" key="1">
    <source>
        <dbReference type="ARBA" id="ARBA00008857"/>
    </source>
</evidence>
<dbReference type="Gene3D" id="3.90.220.20">
    <property type="entry name" value="DNA methylase specificity domains"/>
    <property type="match status" value="1"/>
</dbReference>
<dbReference type="SUPFAM" id="SSF116734">
    <property type="entry name" value="DNA methylase specificity domain"/>
    <property type="match status" value="1"/>
</dbReference>